<accession>A0A7R8W755</accession>
<keyword evidence="2" id="KW-0732">Signal</keyword>
<sequence length="312" mass="34728">MCHAFLIQLRIIVSSIFESVMGNCFQGQSSDDVSLLRDGAGGVQREPSSSLGSPGAVDDFIHSRPDRGGSIEDREQMSGSHFGLSPRTAFGVGCPPGALDRGGTSLMSEEEQVKIAKRIGMIHHLPSGVYDECVSDWLIDLLRQTMNFCYNNTLASLPSWEEKVPKSIKAFQAQSSTLRVEELRRWKAFKRRQPLSIPESSAVQTTVRREGGRDGGRRLMEALARKISWETTMYFLTKHCHGCPYDDEDDMKRLHPFHLHQENFFKHAQCQTESLERGVTEDSNSEETNDGCQKSSEGSSGQTGATHPAFVK</sequence>
<evidence type="ECO:0000256" key="1">
    <source>
        <dbReference type="SAM" id="MobiDB-lite"/>
    </source>
</evidence>
<name>A0A7R8W755_9CRUS</name>
<organism evidence="3">
    <name type="scientific">Cyprideis torosa</name>
    <dbReference type="NCBI Taxonomy" id="163714"/>
    <lineage>
        <taxon>Eukaryota</taxon>
        <taxon>Metazoa</taxon>
        <taxon>Ecdysozoa</taxon>
        <taxon>Arthropoda</taxon>
        <taxon>Crustacea</taxon>
        <taxon>Oligostraca</taxon>
        <taxon>Ostracoda</taxon>
        <taxon>Podocopa</taxon>
        <taxon>Podocopida</taxon>
        <taxon>Cytherocopina</taxon>
        <taxon>Cytheroidea</taxon>
        <taxon>Cytherideidae</taxon>
        <taxon>Cyprideis</taxon>
    </lineage>
</organism>
<feature type="chain" id="PRO_5043893522" evidence="2">
    <location>
        <begin position="23"/>
        <end position="312"/>
    </location>
</feature>
<feature type="compositionally biased region" description="Polar residues" evidence="1">
    <location>
        <begin position="290"/>
        <end position="305"/>
    </location>
</feature>
<dbReference type="OrthoDB" id="9984778at2759"/>
<protein>
    <submittedName>
        <fullName evidence="3">Uncharacterized protein</fullName>
    </submittedName>
</protein>
<dbReference type="EMBL" id="OB660489">
    <property type="protein sequence ID" value="CAD7225050.1"/>
    <property type="molecule type" value="Genomic_DNA"/>
</dbReference>
<reference evidence="3" key="1">
    <citation type="submission" date="2020-11" db="EMBL/GenBank/DDBJ databases">
        <authorList>
            <person name="Tran Van P."/>
        </authorList>
    </citation>
    <scope>NUCLEOTIDE SEQUENCE</scope>
</reference>
<gene>
    <name evidence="3" type="ORF">CTOB1V02_LOCUS2998</name>
</gene>
<evidence type="ECO:0000256" key="2">
    <source>
        <dbReference type="SAM" id="SignalP"/>
    </source>
</evidence>
<dbReference type="AlphaFoldDB" id="A0A7R8W755"/>
<proteinExistence type="predicted"/>
<feature type="compositionally biased region" description="Basic and acidic residues" evidence="1">
    <location>
        <begin position="59"/>
        <end position="76"/>
    </location>
</feature>
<feature type="signal peptide" evidence="2">
    <location>
        <begin position="1"/>
        <end position="22"/>
    </location>
</feature>
<feature type="region of interest" description="Disordered" evidence="1">
    <location>
        <begin position="275"/>
        <end position="312"/>
    </location>
</feature>
<feature type="region of interest" description="Disordered" evidence="1">
    <location>
        <begin position="36"/>
        <end position="78"/>
    </location>
</feature>
<evidence type="ECO:0000313" key="3">
    <source>
        <dbReference type="EMBL" id="CAD7225050.1"/>
    </source>
</evidence>